<dbReference type="PANTHER" id="PTHR48106:SF13">
    <property type="entry name" value="QUINONE OXIDOREDUCTASE-RELATED"/>
    <property type="match status" value="1"/>
</dbReference>
<evidence type="ECO:0000256" key="1">
    <source>
        <dbReference type="ARBA" id="ARBA00022857"/>
    </source>
</evidence>
<dbReference type="SMART" id="SM00829">
    <property type="entry name" value="PKS_ER"/>
    <property type="match status" value="1"/>
</dbReference>
<keyword evidence="1" id="KW-0521">NADP</keyword>
<feature type="domain" description="Enoyl reductase (ER)" evidence="3">
    <location>
        <begin position="10"/>
        <end position="321"/>
    </location>
</feature>
<evidence type="ECO:0000256" key="2">
    <source>
        <dbReference type="ARBA" id="ARBA00023002"/>
    </source>
</evidence>
<dbReference type="InterPro" id="IPR047618">
    <property type="entry name" value="QOR-like"/>
</dbReference>
<gene>
    <name evidence="4" type="ORF">DBW71_05090</name>
</gene>
<dbReference type="FunFam" id="3.40.50.720:FF:000053">
    <property type="entry name" value="Quinone oxidoreductase 1"/>
    <property type="match status" value="1"/>
</dbReference>
<accession>A0A368DL70</accession>
<dbReference type="InterPro" id="IPR013154">
    <property type="entry name" value="ADH-like_N"/>
</dbReference>
<dbReference type="Proteomes" id="UP000253570">
    <property type="component" value="Unassembled WGS sequence"/>
</dbReference>
<dbReference type="AlphaFoldDB" id="A0A368DL70"/>
<sequence>MRKIILNKLGDAEQMELTEVEIPSASADQVLVKHAAIGINFIDIYQRSGLYPLNLPSGLGLEASGVVESVGELVKNFKVGDRVCYCNGPVGAYAEFNLVPESLLVHLPNEIDFDVIAGGFLKGLTAYFLLHDVYEVAKGQKILFHAAAGGVGSIATSWAKSMGALVIGTVGSEKKLDYAKSNGCDFVINYNTSSFKDKVNEITNSEGVTVVYDSIGKNTIEDSMDVLEKRGLLVSFGNASGVPEPINILDLMKKGSIYVTRPTLFDYVKTRDQLEKASSSFFEALINKKVSIDIQQEFSLRNIADAHNSLTRRETMGATIIKP</sequence>
<dbReference type="InterPro" id="IPR013149">
    <property type="entry name" value="ADH-like_C"/>
</dbReference>
<name>A0A368DL70_9PROT</name>
<dbReference type="InterPro" id="IPR011032">
    <property type="entry name" value="GroES-like_sf"/>
</dbReference>
<dbReference type="GO" id="GO:0005829">
    <property type="term" value="C:cytosol"/>
    <property type="evidence" value="ECO:0007669"/>
    <property type="project" value="TreeGrafter"/>
</dbReference>
<keyword evidence="2" id="KW-0560">Oxidoreductase</keyword>
<proteinExistence type="predicted"/>
<dbReference type="SUPFAM" id="SSF51735">
    <property type="entry name" value="NAD(P)-binding Rossmann-fold domains"/>
    <property type="match status" value="1"/>
</dbReference>
<dbReference type="InterPro" id="IPR020843">
    <property type="entry name" value="ER"/>
</dbReference>
<evidence type="ECO:0000259" key="3">
    <source>
        <dbReference type="SMART" id="SM00829"/>
    </source>
</evidence>
<organism evidence="4 5">
    <name type="scientific">PS1 clade bacterium</name>
    <dbReference type="NCBI Taxonomy" id="2175152"/>
    <lineage>
        <taxon>Bacteria</taxon>
        <taxon>Pseudomonadati</taxon>
        <taxon>Pseudomonadota</taxon>
        <taxon>Alphaproteobacteria</taxon>
        <taxon>PS1 clade</taxon>
    </lineage>
</organism>
<dbReference type="GO" id="GO:0003960">
    <property type="term" value="F:quinone reductase (NADPH) activity"/>
    <property type="evidence" value="ECO:0007669"/>
    <property type="project" value="InterPro"/>
</dbReference>
<reference evidence="4 5" key="1">
    <citation type="journal article" date="2018" name="Microbiome">
        <title>Fine metagenomic profile of the Mediterranean stratified and mixed water columns revealed by assembly and recruitment.</title>
        <authorList>
            <person name="Haro-Moreno J.M."/>
            <person name="Lopez-Perez M."/>
            <person name="De La Torre J.R."/>
            <person name="Picazo A."/>
            <person name="Camacho A."/>
            <person name="Rodriguez-Valera F."/>
        </authorList>
    </citation>
    <scope>NUCLEOTIDE SEQUENCE [LARGE SCALE GENOMIC DNA]</scope>
    <source>
        <strain evidence="4">MED-G57</strain>
    </source>
</reference>
<comment type="caution">
    <text evidence="4">The sequence shown here is derived from an EMBL/GenBank/DDBJ whole genome shotgun (WGS) entry which is preliminary data.</text>
</comment>
<protein>
    <submittedName>
        <fullName evidence="4">Quinone oxidoreductase</fullName>
    </submittedName>
</protein>
<dbReference type="CDD" id="cd05286">
    <property type="entry name" value="QOR2"/>
    <property type="match status" value="1"/>
</dbReference>
<dbReference type="PANTHER" id="PTHR48106">
    <property type="entry name" value="QUINONE OXIDOREDUCTASE PIG3-RELATED"/>
    <property type="match status" value="1"/>
</dbReference>
<dbReference type="NCBIfam" id="NF008024">
    <property type="entry name" value="PRK10754.1"/>
    <property type="match status" value="1"/>
</dbReference>
<dbReference type="Gene3D" id="3.90.180.10">
    <property type="entry name" value="Medium-chain alcohol dehydrogenases, catalytic domain"/>
    <property type="match status" value="1"/>
</dbReference>
<dbReference type="GO" id="GO:0035925">
    <property type="term" value="F:mRNA 3'-UTR AU-rich region binding"/>
    <property type="evidence" value="ECO:0007669"/>
    <property type="project" value="TreeGrafter"/>
</dbReference>
<dbReference type="Gene3D" id="3.40.50.720">
    <property type="entry name" value="NAD(P)-binding Rossmann-like Domain"/>
    <property type="match status" value="1"/>
</dbReference>
<evidence type="ECO:0000313" key="5">
    <source>
        <dbReference type="Proteomes" id="UP000253570"/>
    </source>
</evidence>
<dbReference type="EMBL" id="QOQD01000012">
    <property type="protein sequence ID" value="RCL72592.1"/>
    <property type="molecule type" value="Genomic_DNA"/>
</dbReference>
<dbReference type="Pfam" id="PF08240">
    <property type="entry name" value="ADH_N"/>
    <property type="match status" value="1"/>
</dbReference>
<dbReference type="GO" id="GO:0070402">
    <property type="term" value="F:NADPH binding"/>
    <property type="evidence" value="ECO:0007669"/>
    <property type="project" value="TreeGrafter"/>
</dbReference>
<dbReference type="SUPFAM" id="SSF50129">
    <property type="entry name" value="GroES-like"/>
    <property type="match status" value="1"/>
</dbReference>
<dbReference type="InterPro" id="IPR036291">
    <property type="entry name" value="NAD(P)-bd_dom_sf"/>
</dbReference>
<dbReference type="Pfam" id="PF00107">
    <property type="entry name" value="ADH_zinc_N"/>
    <property type="match status" value="1"/>
</dbReference>
<evidence type="ECO:0000313" key="4">
    <source>
        <dbReference type="EMBL" id="RCL72592.1"/>
    </source>
</evidence>